<name>A0A5D3J816_KLEPN</name>
<comment type="caution">
    <text evidence="1">The sequence shown here is derived from an EMBL/GenBank/DDBJ whole genome shotgun (WGS) entry which is preliminary data.</text>
</comment>
<feature type="non-terminal residue" evidence="1">
    <location>
        <position position="1"/>
    </location>
</feature>
<protein>
    <submittedName>
        <fullName evidence="1">EF-P beta-lysylation protein EpmB</fullName>
    </submittedName>
</protein>
<proteinExistence type="predicted"/>
<gene>
    <name evidence="1" type="ORF">FXN67_27980</name>
</gene>
<dbReference type="AlphaFoldDB" id="A0A5D3J816"/>
<organism evidence="1 2">
    <name type="scientific">Klebsiella pneumoniae</name>
    <dbReference type="NCBI Taxonomy" id="573"/>
    <lineage>
        <taxon>Bacteria</taxon>
        <taxon>Pseudomonadati</taxon>
        <taxon>Pseudomonadota</taxon>
        <taxon>Gammaproteobacteria</taxon>
        <taxon>Enterobacterales</taxon>
        <taxon>Enterobacteriaceae</taxon>
        <taxon>Klebsiella/Raoultella group</taxon>
        <taxon>Klebsiella</taxon>
        <taxon>Klebsiella pneumoniae complex</taxon>
    </lineage>
</organism>
<dbReference type="Proteomes" id="UP000322977">
    <property type="component" value="Unassembled WGS sequence"/>
</dbReference>
<sequence length="34" mass="3724">ELLTLISGYMVPKLAREIGGEPSKTPLDLGLKQR</sequence>
<evidence type="ECO:0000313" key="2">
    <source>
        <dbReference type="Proteomes" id="UP000322977"/>
    </source>
</evidence>
<dbReference type="EMBL" id="VSSY01000056">
    <property type="protein sequence ID" value="TYL71757.1"/>
    <property type="molecule type" value="Genomic_DNA"/>
</dbReference>
<accession>A0A5D3J816</accession>
<reference evidence="1 2" key="1">
    <citation type="submission" date="2019-08" db="EMBL/GenBank/DDBJ databases">
        <title>Phenotypic and genetic characterization of extended-spectrum b-lactamase-producing hypermucoviscous Klebsiella pneumoniae from Chile.</title>
        <authorList>
            <person name="Morales-Leon F."/>
            <person name="Caro C."/>
            <person name="Opazo-Capurro A."/>
            <person name="Lincopan N."/>
            <person name="Dominguez-Yevenes M."/>
            <person name="Lima C."/>
            <person name="Bello-Toledo H."/>
            <person name="Gonzalez-Rocha G."/>
        </authorList>
    </citation>
    <scope>NUCLEOTIDE SEQUENCE [LARGE SCALE GENOMIC DNA]</scope>
    <source>
        <strain evidence="1 2">UCO-494</strain>
    </source>
</reference>
<evidence type="ECO:0000313" key="1">
    <source>
        <dbReference type="EMBL" id="TYL71757.1"/>
    </source>
</evidence>